<dbReference type="InterPro" id="IPR002071">
    <property type="entry name" value="Thermonucl_AS"/>
</dbReference>
<dbReference type="AlphaFoldDB" id="A0ABD5IWW8"/>
<dbReference type="EMBL" id="JARTLI010000036">
    <property type="protein sequence ID" value="MED5052845.1"/>
    <property type="molecule type" value="Genomic_DNA"/>
</dbReference>
<dbReference type="RefSeq" id="WP_231734627.1">
    <property type="nucleotide sequence ID" value="NZ_JACIDF010000008.1"/>
</dbReference>
<proteinExistence type="predicted"/>
<dbReference type="Gene3D" id="2.40.50.90">
    <property type="match status" value="1"/>
</dbReference>
<dbReference type="PROSITE" id="PS51257">
    <property type="entry name" value="PROKAR_LIPOPROTEIN"/>
    <property type="match status" value="1"/>
</dbReference>
<reference evidence="7 9" key="2">
    <citation type="submission" date="2023-03" db="EMBL/GenBank/DDBJ databases">
        <title>Bacillus Genome Sequencing.</title>
        <authorList>
            <person name="Dunlap C."/>
        </authorList>
    </citation>
    <scope>NUCLEOTIDE SEQUENCE [LARGE SCALE GENOMIC DNA]</scope>
    <source>
        <strain evidence="7 9">NRS-38</strain>
    </source>
</reference>
<dbReference type="Pfam" id="PF00565">
    <property type="entry name" value="SNase"/>
    <property type="match status" value="1"/>
</dbReference>
<reference evidence="6 8" key="1">
    <citation type="submission" date="2023-01" db="EMBL/GenBank/DDBJ databases">
        <title>Genome-based reclassification of Anoxybacillus geothermalis as a later heterotypic synonym of Anoxybacillus rupiensis.</title>
        <authorList>
            <person name="Inan Bektas K."/>
            <person name="Canakci S."/>
            <person name="Belduz A.A."/>
            <person name="Guler H.H."/>
        </authorList>
    </citation>
    <scope>NUCLEOTIDE SEQUENCE [LARGE SCALE GENOMIC DNA]</scope>
    <source>
        <strain evidence="6 8">DSM 17127</strain>
    </source>
</reference>
<evidence type="ECO:0000256" key="4">
    <source>
        <dbReference type="SAM" id="SignalP"/>
    </source>
</evidence>
<dbReference type="SMART" id="SM00318">
    <property type="entry name" value="SNc"/>
    <property type="match status" value="1"/>
</dbReference>
<dbReference type="GO" id="GO:0004519">
    <property type="term" value="F:endonuclease activity"/>
    <property type="evidence" value="ECO:0007669"/>
    <property type="project" value="UniProtKB-KW"/>
</dbReference>
<dbReference type="SUPFAM" id="SSF50199">
    <property type="entry name" value="Staphylococcal nuclease"/>
    <property type="match status" value="1"/>
</dbReference>
<dbReference type="PANTHER" id="PTHR12302:SF3">
    <property type="entry name" value="SERINE_THREONINE-PROTEIN KINASE 31"/>
    <property type="match status" value="1"/>
</dbReference>
<gene>
    <name evidence="7" type="ORF">P9850_13620</name>
    <name evidence="6" type="ORF">PNH38_17375</name>
</gene>
<evidence type="ECO:0000313" key="6">
    <source>
        <dbReference type="EMBL" id="MDE8565613.1"/>
    </source>
</evidence>
<keyword evidence="1" id="KW-0540">Nuclease</keyword>
<keyword evidence="2" id="KW-0255">Endonuclease</keyword>
<feature type="signal peptide" evidence="4">
    <location>
        <begin position="1"/>
        <end position="22"/>
    </location>
</feature>
<evidence type="ECO:0000313" key="7">
    <source>
        <dbReference type="EMBL" id="MED5052845.1"/>
    </source>
</evidence>
<dbReference type="PROSITE" id="PS50830">
    <property type="entry name" value="TNASE_3"/>
    <property type="match status" value="1"/>
</dbReference>
<protein>
    <submittedName>
        <fullName evidence="7">Thermonuclease family protein</fullName>
    </submittedName>
</protein>
<comment type="caution">
    <text evidence="7">The sequence shown here is derived from an EMBL/GenBank/DDBJ whole genome shotgun (WGS) entry which is preliminary data.</text>
</comment>
<dbReference type="EMBL" id="JAQOTG010000028">
    <property type="protein sequence ID" value="MDE8565613.1"/>
    <property type="molecule type" value="Genomic_DNA"/>
</dbReference>
<evidence type="ECO:0000256" key="1">
    <source>
        <dbReference type="ARBA" id="ARBA00022722"/>
    </source>
</evidence>
<sequence>MKKYLMALLTAFAVLVLTGCQSSSEKIPAIVQRVIDGDTLKVAVGSKEETVRLLLVDTPESVHPTKPVQPFGVESSQYVKQLLPSGTKVELELDVRERDKYGRLLAYVWIGNKMLNELLLEQGYARVAYVFEPNTKYVDEFRQIQEKAREKQLGIWSIENYATDQGFNDQASSSSSCSKPMIKGNISKSGEKIYHVPGSPQYKVTKAERMFCTEKEAQDAGFRKPLR</sequence>
<feature type="chain" id="PRO_5044726366" evidence="4">
    <location>
        <begin position="23"/>
        <end position="227"/>
    </location>
</feature>
<evidence type="ECO:0000256" key="2">
    <source>
        <dbReference type="ARBA" id="ARBA00022759"/>
    </source>
</evidence>
<dbReference type="CDD" id="cd00175">
    <property type="entry name" value="SNc"/>
    <property type="match status" value="1"/>
</dbReference>
<dbReference type="PROSITE" id="PS01284">
    <property type="entry name" value="TNASE_2"/>
    <property type="match status" value="1"/>
</dbReference>
<evidence type="ECO:0000313" key="9">
    <source>
        <dbReference type="Proteomes" id="UP001339962"/>
    </source>
</evidence>
<dbReference type="InterPro" id="IPR016071">
    <property type="entry name" value="Staphylococal_nuclease_OB-fold"/>
</dbReference>
<evidence type="ECO:0000256" key="3">
    <source>
        <dbReference type="ARBA" id="ARBA00022801"/>
    </source>
</evidence>
<dbReference type="GO" id="GO:0016787">
    <property type="term" value="F:hydrolase activity"/>
    <property type="evidence" value="ECO:0007669"/>
    <property type="project" value="UniProtKB-KW"/>
</dbReference>
<keyword evidence="4" id="KW-0732">Signal</keyword>
<dbReference type="PROSITE" id="PS01123">
    <property type="entry name" value="TNASE_1"/>
    <property type="match status" value="1"/>
</dbReference>
<organism evidence="7 9">
    <name type="scientific">Anoxybacteroides rupiense</name>
    <dbReference type="NCBI Taxonomy" id="311460"/>
    <lineage>
        <taxon>Bacteria</taxon>
        <taxon>Bacillati</taxon>
        <taxon>Bacillota</taxon>
        <taxon>Bacilli</taxon>
        <taxon>Bacillales</taxon>
        <taxon>Anoxybacillaceae</taxon>
        <taxon>Anoxybacteroides</taxon>
    </lineage>
</organism>
<name>A0ABD5IWW8_9BACL</name>
<dbReference type="PANTHER" id="PTHR12302">
    <property type="entry name" value="EBNA2 BINDING PROTEIN P100"/>
    <property type="match status" value="1"/>
</dbReference>
<feature type="domain" description="TNase-like" evidence="5">
    <location>
        <begin position="25"/>
        <end position="158"/>
    </location>
</feature>
<evidence type="ECO:0000313" key="8">
    <source>
        <dbReference type="Proteomes" id="UP001213979"/>
    </source>
</evidence>
<accession>A0ABD5IWW8</accession>
<dbReference type="Proteomes" id="UP001339962">
    <property type="component" value="Unassembled WGS sequence"/>
</dbReference>
<keyword evidence="8" id="KW-1185">Reference proteome</keyword>
<dbReference type="InterPro" id="IPR035437">
    <property type="entry name" value="SNase_OB-fold_sf"/>
</dbReference>
<keyword evidence="3" id="KW-0378">Hydrolase</keyword>
<dbReference type="Proteomes" id="UP001213979">
    <property type="component" value="Unassembled WGS sequence"/>
</dbReference>
<evidence type="ECO:0000259" key="5">
    <source>
        <dbReference type="PROSITE" id="PS50830"/>
    </source>
</evidence>